<dbReference type="Pfam" id="PF12833">
    <property type="entry name" value="HTH_18"/>
    <property type="match status" value="1"/>
</dbReference>
<dbReference type="PROSITE" id="PS00041">
    <property type="entry name" value="HTH_ARAC_FAMILY_1"/>
    <property type="match status" value="1"/>
</dbReference>
<keyword evidence="1" id="KW-0805">Transcription regulation</keyword>
<dbReference type="EMBL" id="JAQQLF010000005">
    <property type="protein sequence ID" value="MDC7716419.1"/>
    <property type="molecule type" value="Genomic_DNA"/>
</dbReference>
<organism evidence="5 6">
    <name type="scientific">Vogesella aquatica</name>
    <dbReference type="NCBI Taxonomy" id="2984206"/>
    <lineage>
        <taxon>Bacteria</taxon>
        <taxon>Pseudomonadati</taxon>
        <taxon>Pseudomonadota</taxon>
        <taxon>Betaproteobacteria</taxon>
        <taxon>Neisseriales</taxon>
        <taxon>Chromobacteriaceae</taxon>
        <taxon>Vogesella</taxon>
    </lineage>
</organism>
<comment type="caution">
    <text evidence="5">The sequence shown here is derived from an EMBL/GenBank/DDBJ whole genome shotgun (WGS) entry which is preliminary data.</text>
</comment>
<dbReference type="InterPro" id="IPR018062">
    <property type="entry name" value="HTH_AraC-typ_CS"/>
</dbReference>
<sequence>MTSSDTRQRHVQRVLQVVHYLWQHPQHDTPLALLAEMAHFSPYHFHRTYVAVMGESVHDTRQRLRLQLAALALRRQPVVPVQQMAQRAGYGSAAAFVRAFRLAYGMPPGRYRQHCVLRLQTLSRLENAMYTPEFRTLDHAMPLAALPHRGDYMQIGQAFERLGAMARPWLGPESRWYGIYLDDPRAVPAGQLRSAACLTLPPGVSLPGGLEAWRIEAGRYVVICHRGPYSELEQAYGWLYGVWLPASGEQLADRPCVEAYLNSPQDTAPKDLLTEIWAPLV</sequence>
<accession>A0ABT5IXS6</accession>
<dbReference type="PANTHER" id="PTHR40055:SF1">
    <property type="entry name" value="TRANSCRIPTIONAL REGULATOR YGIV-RELATED"/>
    <property type="match status" value="1"/>
</dbReference>
<name>A0ABT5IXS6_9NEIS</name>
<dbReference type="Proteomes" id="UP001219956">
    <property type="component" value="Unassembled WGS sequence"/>
</dbReference>
<dbReference type="SMART" id="SM00871">
    <property type="entry name" value="AraC_E_bind"/>
    <property type="match status" value="1"/>
</dbReference>
<feature type="domain" description="HTH araC/xylS-type" evidence="4">
    <location>
        <begin position="15"/>
        <end position="114"/>
    </location>
</feature>
<dbReference type="InterPro" id="IPR050908">
    <property type="entry name" value="SmbC-like"/>
</dbReference>
<dbReference type="InterPro" id="IPR020449">
    <property type="entry name" value="Tscrpt_reg_AraC-type_HTH"/>
</dbReference>
<dbReference type="PRINTS" id="PR00032">
    <property type="entry name" value="HTHARAC"/>
</dbReference>
<keyword evidence="3" id="KW-0804">Transcription</keyword>
<evidence type="ECO:0000313" key="6">
    <source>
        <dbReference type="Proteomes" id="UP001219956"/>
    </source>
</evidence>
<dbReference type="Gene3D" id="1.10.10.60">
    <property type="entry name" value="Homeodomain-like"/>
    <property type="match status" value="2"/>
</dbReference>
<dbReference type="SUPFAM" id="SSF46689">
    <property type="entry name" value="Homeodomain-like"/>
    <property type="match status" value="2"/>
</dbReference>
<dbReference type="PROSITE" id="PS01124">
    <property type="entry name" value="HTH_ARAC_FAMILY_2"/>
    <property type="match status" value="1"/>
</dbReference>
<gene>
    <name evidence="5" type="ORF">PQU95_04215</name>
</gene>
<keyword evidence="6" id="KW-1185">Reference proteome</keyword>
<proteinExistence type="predicted"/>
<evidence type="ECO:0000259" key="4">
    <source>
        <dbReference type="PROSITE" id="PS01124"/>
    </source>
</evidence>
<keyword evidence="2" id="KW-0238">DNA-binding</keyword>
<evidence type="ECO:0000256" key="3">
    <source>
        <dbReference type="ARBA" id="ARBA00023163"/>
    </source>
</evidence>
<reference evidence="5 6" key="1">
    <citation type="submission" date="2023-01" db="EMBL/GenBank/DDBJ databases">
        <title>Novel species of the genus Vogesella isolated from rivers.</title>
        <authorList>
            <person name="Lu H."/>
        </authorList>
    </citation>
    <scope>NUCLEOTIDE SEQUENCE [LARGE SCALE GENOMIC DNA]</scope>
    <source>
        <strain evidence="5 6">DC21W</strain>
    </source>
</reference>
<evidence type="ECO:0000256" key="1">
    <source>
        <dbReference type="ARBA" id="ARBA00023015"/>
    </source>
</evidence>
<dbReference type="InterPro" id="IPR010499">
    <property type="entry name" value="AraC_E-bd"/>
</dbReference>
<dbReference type="Pfam" id="PF06445">
    <property type="entry name" value="GyrI-like"/>
    <property type="match status" value="1"/>
</dbReference>
<dbReference type="SMART" id="SM00342">
    <property type="entry name" value="HTH_ARAC"/>
    <property type="match status" value="1"/>
</dbReference>
<protein>
    <submittedName>
        <fullName evidence="5">AraC family transcriptional regulator</fullName>
    </submittedName>
</protein>
<dbReference type="InterPro" id="IPR011256">
    <property type="entry name" value="Reg_factor_effector_dom_sf"/>
</dbReference>
<dbReference type="SUPFAM" id="SSF55136">
    <property type="entry name" value="Probable bacterial effector-binding domain"/>
    <property type="match status" value="1"/>
</dbReference>
<dbReference type="InterPro" id="IPR009057">
    <property type="entry name" value="Homeodomain-like_sf"/>
</dbReference>
<dbReference type="InterPro" id="IPR029442">
    <property type="entry name" value="GyrI-like"/>
</dbReference>
<dbReference type="RefSeq" id="WP_272750832.1">
    <property type="nucleotide sequence ID" value="NZ_JAQQLF010000005.1"/>
</dbReference>
<evidence type="ECO:0000313" key="5">
    <source>
        <dbReference type="EMBL" id="MDC7716419.1"/>
    </source>
</evidence>
<dbReference type="Gene3D" id="3.20.80.10">
    <property type="entry name" value="Regulatory factor, effector binding domain"/>
    <property type="match status" value="1"/>
</dbReference>
<dbReference type="InterPro" id="IPR018060">
    <property type="entry name" value="HTH_AraC"/>
</dbReference>
<evidence type="ECO:0000256" key="2">
    <source>
        <dbReference type="ARBA" id="ARBA00023125"/>
    </source>
</evidence>
<dbReference type="PANTHER" id="PTHR40055">
    <property type="entry name" value="TRANSCRIPTIONAL REGULATOR YGIV-RELATED"/>
    <property type="match status" value="1"/>
</dbReference>